<evidence type="ECO:0000313" key="1">
    <source>
        <dbReference type="EMBL" id="MBP2077857.1"/>
    </source>
</evidence>
<accession>A0A9X0YTD1</accession>
<name>A0A9X0YTD1_9BACI</name>
<gene>
    <name evidence="1" type="ORF">J2Z64_002112</name>
</gene>
<sequence>MYMEVCSKSPVKMAHLEQGTSRRSTRPAEARWLAFPFLLNTCILLFPQKFVKILEVTVFIHKMRWNNGKDVFNG</sequence>
<organism evidence="1 2">
    <name type="scientific">Oceanobacillus polygoni</name>
    <dbReference type="NCBI Taxonomy" id="1235259"/>
    <lineage>
        <taxon>Bacteria</taxon>
        <taxon>Bacillati</taxon>
        <taxon>Bacillota</taxon>
        <taxon>Bacilli</taxon>
        <taxon>Bacillales</taxon>
        <taxon>Bacillaceae</taxon>
        <taxon>Oceanobacillus</taxon>
    </lineage>
</organism>
<reference evidence="1" key="1">
    <citation type="submission" date="2021-03" db="EMBL/GenBank/DDBJ databases">
        <title>Genomic Encyclopedia of Type Strains, Phase IV (KMG-IV): sequencing the most valuable type-strain genomes for metagenomic binning, comparative biology and taxonomic classification.</title>
        <authorList>
            <person name="Goeker M."/>
        </authorList>
    </citation>
    <scope>NUCLEOTIDE SEQUENCE</scope>
    <source>
        <strain evidence="1">DSM 107338</strain>
    </source>
</reference>
<evidence type="ECO:0000313" key="2">
    <source>
        <dbReference type="Proteomes" id="UP001138793"/>
    </source>
</evidence>
<dbReference type="EMBL" id="JAGGMB010000005">
    <property type="protein sequence ID" value="MBP2077857.1"/>
    <property type="molecule type" value="Genomic_DNA"/>
</dbReference>
<dbReference type="AlphaFoldDB" id="A0A9X0YTD1"/>
<dbReference type="Proteomes" id="UP001138793">
    <property type="component" value="Unassembled WGS sequence"/>
</dbReference>
<protein>
    <submittedName>
        <fullName evidence="1">Uncharacterized protein</fullName>
    </submittedName>
</protein>
<proteinExistence type="predicted"/>
<comment type="caution">
    <text evidence="1">The sequence shown here is derived from an EMBL/GenBank/DDBJ whole genome shotgun (WGS) entry which is preliminary data.</text>
</comment>
<keyword evidence="2" id="KW-1185">Reference proteome</keyword>